<dbReference type="Pfam" id="PF13369">
    <property type="entry name" value="Transglut_core2"/>
    <property type="match status" value="1"/>
</dbReference>
<sequence>MFSLWLHLVLSSTWLVAKRRCCWDKPVELSKNLDRENLKLTVQFDIKAVTARSLELSSKLQKRFVTAQTLLHLDKWAWDAAQRTAYYDSMDARLAAFHEYLYQELKFRPQAENCLSPDNGLVDRVIEQSAGSPIVMSMLYLYLLQYSEIPCAIVEYPGAVLVRIDDQQLGYRYIDATDGRELRFAEMEARLRGIRGDLARLSDDMLQPIDEDQALSRLLLGLKAALIREERFAEALICCEQLLILNQDDPFEVRDRGFLLQQLQCFPLALKDFEFFLQKCPDDPSAPLLKTQMRQMASEQVVFH</sequence>
<comment type="caution">
    <text evidence="3">The sequence shown here is derived from an EMBL/GenBank/DDBJ whole genome shotgun (WGS) entry which is preliminary data.</text>
</comment>
<evidence type="ECO:0000259" key="2">
    <source>
        <dbReference type="Pfam" id="PF13369"/>
    </source>
</evidence>
<evidence type="ECO:0000313" key="3">
    <source>
        <dbReference type="EMBL" id="RCU48841.1"/>
    </source>
</evidence>
<dbReference type="Proteomes" id="UP000252558">
    <property type="component" value="Unassembled WGS sequence"/>
</dbReference>
<dbReference type="AlphaFoldDB" id="A0A368NHH8"/>
<dbReference type="Gene3D" id="1.25.40.10">
    <property type="entry name" value="Tetratricopeptide repeat domain"/>
    <property type="match status" value="1"/>
</dbReference>
<comment type="similarity">
    <text evidence="1">Belongs to the UPF0162 family.</text>
</comment>
<keyword evidence="4" id="KW-1185">Reference proteome</keyword>
<organism evidence="3 4">
    <name type="scientific">Corallincola holothuriorum</name>
    <dbReference type="NCBI Taxonomy" id="2282215"/>
    <lineage>
        <taxon>Bacteria</taxon>
        <taxon>Pseudomonadati</taxon>
        <taxon>Pseudomonadota</taxon>
        <taxon>Gammaproteobacteria</taxon>
        <taxon>Alteromonadales</taxon>
        <taxon>Psychromonadaceae</taxon>
        <taxon>Corallincola</taxon>
    </lineage>
</organism>
<dbReference type="InterPro" id="IPR011990">
    <property type="entry name" value="TPR-like_helical_dom_sf"/>
</dbReference>
<protein>
    <recommendedName>
        <fullName evidence="2">Protein SirB1 N-terminal domain-containing protein</fullName>
    </recommendedName>
</protein>
<proteinExistence type="inferred from homology"/>
<feature type="domain" description="Protein SirB1 N-terminal" evidence="2">
    <location>
        <begin position="70"/>
        <end position="219"/>
    </location>
</feature>
<accession>A0A368NHH8</accession>
<name>A0A368NHH8_9GAMM</name>
<dbReference type="EMBL" id="QPID01000008">
    <property type="protein sequence ID" value="RCU48841.1"/>
    <property type="molecule type" value="Genomic_DNA"/>
</dbReference>
<dbReference type="InterPro" id="IPR032698">
    <property type="entry name" value="SirB1_N"/>
</dbReference>
<dbReference type="SUPFAM" id="SSF48452">
    <property type="entry name" value="TPR-like"/>
    <property type="match status" value="1"/>
</dbReference>
<dbReference type="Pfam" id="PF13371">
    <property type="entry name" value="TPR_9"/>
    <property type="match status" value="1"/>
</dbReference>
<evidence type="ECO:0000313" key="4">
    <source>
        <dbReference type="Proteomes" id="UP000252558"/>
    </source>
</evidence>
<reference evidence="3 4" key="1">
    <citation type="submission" date="2018-07" db="EMBL/GenBank/DDBJ databases">
        <title>Corallincola holothuriorum sp. nov., a new facultative anaerobe isolated from sea cucumber Apostichopus japonicus.</title>
        <authorList>
            <person name="Xia H."/>
        </authorList>
    </citation>
    <scope>NUCLEOTIDE SEQUENCE [LARGE SCALE GENOMIC DNA]</scope>
    <source>
        <strain evidence="3 4">C4</strain>
    </source>
</reference>
<evidence type="ECO:0000256" key="1">
    <source>
        <dbReference type="ARBA" id="ARBA00007100"/>
    </source>
</evidence>
<gene>
    <name evidence="3" type="ORF">DU002_13750</name>
</gene>